<protein>
    <submittedName>
        <fullName evidence="1">Uncharacterized protein</fullName>
    </submittedName>
</protein>
<keyword evidence="2" id="KW-1185">Reference proteome</keyword>
<comment type="caution">
    <text evidence="1">The sequence shown here is derived from an EMBL/GenBank/DDBJ whole genome shotgun (WGS) entry which is preliminary data.</text>
</comment>
<proteinExistence type="predicted"/>
<dbReference type="EMBL" id="JANHOG010001068">
    <property type="protein sequence ID" value="KAJ3545086.1"/>
    <property type="molecule type" value="Genomic_DNA"/>
</dbReference>
<name>A0ACC1SRZ8_9APHY</name>
<accession>A0ACC1SRZ8</accession>
<evidence type="ECO:0000313" key="2">
    <source>
        <dbReference type="Proteomes" id="UP001148662"/>
    </source>
</evidence>
<dbReference type="Proteomes" id="UP001148662">
    <property type="component" value="Unassembled WGS sequence"/>
</dbReference>
<gene>
    <name evidence="1" type="ORF">NM688_g5665</name>
</gene>
<organism evidence="1 2">
    <name type="scientific">Phlebia brevispora</name>
    <dbReference type="NCBI Taxonomy" id="194682"/>
    <lineage>
        <taxon>Eukaryota</taxon>
        <taxon>Fungi</taxon>
        <taxon>Dikarya</taxon>
        <taxon>Basidiomycota</taxon>
        <taxon>Agaricomycotina</taxon>
        <taxon>Agaricomycetes</taxon>
        <taxon>Polyporales</taxon>
        <taxon>Meruliaceae</taxon>
        <taxon>Phlebia</taxon>
    </lineage>
</organism>
<evidence type="ECO:0000313" key="1">
    <source>
        <dbReference type="EMBL" id="KAJ3545086.1"/>
    </source>
</evidence>
<sequence length="433" mass="46913">MWPFNQYVTYSAENLPVRKFDYIVVGGGTAGCALASRLSENKDTTVLLVERGPVVTSWISRVPLLSVDYRSARSPTYKWQSAPQEGLNGARLNLVGGKAMGGTSKVNIFLYTRSVPGEYNAWAQAGRKNWSWQSVVPYFVKSETSLSDGKGVCRGSKGPWINQQLDGKIFQCIVESAKAAGSLGIPFLNKANNPNAPAVSCIRLDRTLDRKMHRQSTFDAFLPAHIVKDRIKNLYVCSETIVNKIVLRDGAAVGVHIGKEGGLSGSVFVSAKKEVILCAGAIATPQLLMLSGVGPEDHLQQHRIPVVKSLPGVGSHLQDHPSVSVVYKAPIQDTLHILEANPLKALWELLKYVLFGIGLFLAPNPQTAIFALSRLLNDESRTAPGSPADVNPYSPHNIPDIEIMPVPYNTTETMPKGLGKSHSAFSPGSAPHL</sequence>
<reference evidence="1" key="1">
    <citation type="submission" date="2022-07" db="EMBL/GenBank/DDBJ databases">
        <title>Genome Sequence of Phlebia brevispora.</title>
        <authorList>
            <person name="Buettner E."/>
        </authorList>
    </citation>
    <scope>NUCLEOTIDE SEQUENCE</scope>
    <source>
        <strain evidence="1">MPL23</strain>
    </source>
</reference>